<evidence type="ECO:0000259" key="19">
    <source>
        <dbReference type="PROSITE" id="PS51002"/>
    </source>
</evidence>
<dbReference type="PROSITE" id="PS51002">
    <property type="entry name" value="CYTB_NTER"/>
    <property type="match status" value="1"/>
</dbReference>
<feature type="binding site" evidence="16">
    <location>
        <position position="202"/>
    </location>
    <ligand>
        <name>a ubiquinone</name>
        <dbReference type="ChEBI" id="CHEBI:16389"/>
    </ligand>
</feature>
<evidence type="ECO:0000256" key="12">
    <source>
        <dbReference type="ARBA" id="ARBA00023004"/>
    </source>
</evidence>
<dbReference type="PANTHER" id="PTHR19271">
    <property type="entry name" value="CYTOCHROME B"/>
    <property type="match status" value="1"/>
</dbReference>
<feature type="transmembrane region" description="Helical" evidence="18">
    <location>
        <begin position="141"/>
        <end position="158"/>
    </location>
</feature>
<dbReference type="Pfam" id="PF00032">
    <property type="entry name" value="Cytochrom_B_C"/>
    <property type="match status" value="1"/>
</dbReference>
<keyword evidence="15 18" id="KW-0472">Membrane</keyword>
<dbReference type="SUPFAM" id="SSF81648">
    <property type="entry name" value="a domain/subunit of cytochrome bc1 complex (Ubiquinol-cytochrome c reductase)"/>
    <property type="match status" value="1"/>
</dbReference>
<keyword evidence="6 18" id="KW-0679">Respiratory chain</keyword>
<evidence type="ECO:0000259" key="20">
    <source>
        <dbReference type="PROSITE" id="PS51003"/>
    </source>
</evidence>
<dbReference type="RefSeq" id="YP_003208294.1">
    <property type="nucleotide sequence ID" value="NC_013275.1"/>
</dbReference>
<dbReference type="AlphaFoldDB" id="C9V3N0"/>
<feature type="domain" description="Cytochrome b/b6 N-terminal region profile" evidence="19">
    <location>
        <begin position="1"/>
        <end position="210"/>
    </location>
</feature>
<proteinExistence type="inferred from homology"/>
<dbReference type="InterPro" id="IPR005797">
    <property type="entry name" value="Cyt_b/b6_N"/>
</dbReference>
<dbReference type="PROSITE" id="PS51003">
    <property type="entry name" value="CYTB_CTER"/>
    <property type="match status" value="1"/>
</dbReference>
<keyword evidence="12 17" id="KW-0408">Iron</keyword>
<dbReference type="EMBL" id="EF043342">
    <property type="protein sequence ID" value="ABJ91107.1"/>
    <property type="molecule type" value="Genomic_DNA"/>
</dbReference>
<name>C9V3N0_9BIVA</name>
<comment type="subcellular location">
    <subcellularLocation>
        <location evidence="2">Mitochondrion inner membrane</location>
        <topology evidence="2">Multi-pass membrane protein</topology>
    </subcellularLocation>
</comment>
<feature type="transmembrane region" description="Helical" evidence="18">
    <location>
        <begin position="328"/>
        <end position="346"/>
    </location>
</feature>
<evidence type="ECO:0000256" key="10">
    <source>
        <dbReference type="ARBA" id="ARBA00022982"/>
    </source>
</evidence>
<dbReference type="InterPro" id="IPR016174">
    <property type="entry name" value="Di-haem_cyt_TM"/>
</dbReference>
<keyword evidence="7 18" id="KW-0812">Transmembrane</keyword>
<feature type="binding site" description="axial binding residue" evidence="17">
    <location>
        <position position="98"/>
    </location>
    <ligand>
        <name>heme b</name>
        <dbReference type="ChEBI" id="CHEBI:60344"/>
        <label>b566</label>
    </ligand>
    <ligandPart>
        <name>Fe</name>
        <dbReference type="ChEBI" id="CHEBI:18248"/>
    </ligandPart>
</feature>
<evidence type="ECO:0000256" key="11">
    <source>
        <dbReference type="ARBA" id="ARBA00022989"/>
    </source>
</evidence>
<dbReference type="InterPro" id="IPR048259">
    <property type="entry name" value="Cytochrome_b_N_euk/bac"/>
</dbReference>
<feature type="transmembrane region" description="Helical" evidence="18">
    <location>
        <begin position="178"/>
        <end position="201"/>
    </location>
</feature>
<dbReference type="GeneID" id="8457915"/>
<protein>
    <recommendedName>
        <fullName evidence="3 18">Cytochrome b</fullName>
    </recommendedName>
</protein>
<keyword evidence="8 17" id="KW-0479">Metal-binding</keyword>
<evidence type="ECO:0000256" key="4">
    <source>
        <dbReference type="ARBA" id="ARBA00022448"/>
    </source>
</evidence>
<dbReference type="GO" id="GO:0046872">
    <property type="term" value="F:metal ion binding"/>
    <property type="evidence" value="ECO:0007669"/>
    <property type="project" value="UniProtKB-UniRule"/>
</dbReference>
<gene>
    <name evidence="21" type="primary">CYTB</name>
</gene>
<dbReference type="PANTHER" id="PTHR19271:SF16">
    <property type="entry name" value="CYTOCHROME B"/>
    <property type="match status" value="1"/>
</dbReference>
<feature type="transmembrane region" description="Helical" evidence="18">
    <location>
        <begin position="78"/>
        <end position="99"/>
    </location>
</feature>
<dbReference type="InterPro" id="IPR005798">
    <property type="entry name" value="Cyt_b/b6_C"/>
</dbReference>
<dbReference type="InterPro" id="IPR048260">
    <property type="entry name" value="Cytochrome_b_C_euk/bac"/>
</dbReference>
<keyword evidence="11 18" id="KW-1133">Transmembrane helix</keyword>
<evidence type="ECO:0000256" key="16">
    <source>
        <dbReference type="PIRSR" id="PIRSR038885-1"/>
    </source>
</evidence>
<feature type="transmembrane region" description="Helical" evidence="18">
    <location>
        <begin position="358"/>
        <end position="378"/>
    </location>
</feature>
<dbReference type="CTD" id="4519"/>
<geneLocation type="mitochondrion" evidence="21"/>
<accession>C9V3N0</accession>
<dbReference type="InterPro" id="IPR027387">
    <property type="entry name" value="Cytb/b6-like_sf"/>
</dbReference>
<comment type="cofactor">
    <cofactor evidence="18">
        <name>heme b</name>
        <dbReference type="ChEBI" id="CHEBI:60344"/>
    </cofactor>
    <text evidence="18">Binds 2 heme groups non-covalently.</text>
</comment>
<feature type="binding site" description="axial binding residue" evidence="17">
    <location>
        <position position="197"/>
    </location>
    <ligand>
        <name>heme b</name>
        <dbReference type="ChEBI" id="CHEBI:60344"/>
        <label>b566</label>
    </ligand>
    <ligandPart>
        <name>Fe</name>
        <dbReference type="ChEBI" id="CHEBI:18248"/>
    </ligandPart>
</feature>
<feature type="binding site" description="axial binding residue" evidence="17">
    <location>
        <position position="84"/>
    </location>
    <ligand>
        <name>heme b</name>
        <dbReference type="ChEBI" id="CHEBI:60344"/>
        <label>b562</label>
    </ligand>
    <ligandPart>
        <name>Fe</name>
        <dbReference type="ChEBI" id="CHEBI:18248"/>
    </ligandPart>
</feature>
<dbReference type="GO" id="GO:0008121">
    <property type="term" value="F:quinol-cytochrome-c reductase activity"/>
    <property type="evidence" value="ECO:0007669"/>
    <property type="project" value="InterPro"/>
</dbReference>
<feature type="transmembrane region" description="Helical" evidence="18">
    <location>
        <begin position="30"/>
        <end position="57"/>
    </location>
</feature>
<keyword evidence="9" id="KW-0999">Mitochondrion inner membrane</keyword>
<dbReference type="PIRSF" id="PIRSF038885">
    <property type="entry name" value="COB"/>
    <property type="match status" value="1"/>
</dbReference>
<keyword evidence="4 18" id="KW-0813">Transport</keyword>
<dbReference type="Pfam" id="PF00033">
    <property type="entry name" value="Cytochrome_B"/>
    <property type="match status" value="1"/>
</dbReference>
<evidence type="ECO:0000256" key="7">
    <source>
        <dbReference type="ARBA" id="ARBA00022692"/>
    </source>
</evidence>
<comment type="cofactor">
    <cofactor evidence="17">
        <name>heme</name>
        <dbReference type="ChEBI" id="CHEBI:30413"/>
    </cofactor>
    <text evidence="17">Binds 2 heme groups non-covalently.</text>
</comment>
<feature type="domain" description="Cytochrome b/b6 C-terminal region profile" evidence="20">
    <location>
        <begin position="211"/>
        <end position="380"/>
    </location>
</feature>
<evidence type="ECO:0000256" key="18">
    <source>
        <dbReference type="RuleBase" id="RU362117"/>
    </source>
</evidence>
<feature type="transmembrane region" description="Helical" evidence="18">
    <location>
        <begin position="111"/>
        <end position="134"/>
    </location>
</feature>
<comment type="similarity">
    <text evidence="18">Belongs to the cytochrome b family.</text>
</comment>
<evidence type="ECO:0000256" key="15">
    <source>
        <dbReference type="ARBA" id="ARBA00023136"/>
    </source>
</evidence>
<dbReference type="SUPFAM" id="SSF81342">
    <property type="entry name" value="Transmembrane di-heme cytochromes"/>
    <property type="match status" value="1"/>
</dbReference>
<evidence type="ECO:0000256" key="1">
    <source>
        <dbReference type="ARBA" id="ARBA00002566"/>
    </source>
</evidence>
<keyword evidence="5 17" id="KW-0349">Heme</keyword>
<evidence type="ECO:0000256" key="14">
    <source>
        <dbReference type="ARBA" id="ARBA00023128"/>
    </source>
</evidence>
<evidence type="ECO:0000256" key="3">
    <source>
        <dbReference type="ARBA" id="ARBA00013531"/>
    </source>
</evidence>
<dbReference type="CDD" id="cd00284">
    <property type="entry name" value="Cytochrome_b_N"/>
    <property type="match status" value="1"/>
</dbReference>
<evidence type="ECO:0000256" key="5">
    <source>
        <dbReference type="ARBA" id="ARBA00022617"/>
    </source>
</evidence>
<dbReference type="Gene3D" id="1.20.810.10">
    <property type="entry name" value="Cytochrome Bc1 Complex, Chain C"/>
    <property type="match status" value="1"/>
</dbReference>
<keyword evidence="10 18" id="KW-0249">Electron transport</keyword>
<dbReference type="GO" id="GO:0045275">
    <property type="term" value="C:respiratory chain complex III"/>
    <property type="evidence" value="ECO:0007669"/>
    <property type="project" value="InterPro"/>
</dbReference>
<reference evidence="21" key="1">
    <citation type="submission" date="2006-10" db="EMBL/GenBank/DDBJ databases">
        <title>The complete sequences and gene organization of the mitochondrial genomes of the heterodont bivalves Loripes lacteus and Lucinella divaricata.</title>
        <authorList>
            <person name="Dreyer H."/>
            <person name="Steiner G."/>
            <person name="Satler M."/>
        </authorList>
    </citation>
    <scope>NUCLEOTIDE SEQUENCE</scope>
</reference>
<dbReference type="InterPro" id="IPR030689">
    <property type="entry name" value="Cytochrome_b"/>
</dbReference>
<dbReference type="InterPro" id="IPR036150">
    <property type="entry name" value="Cyt_b/b6_C_sf"/>
</dbReference>
<evidence type="ECO:0000256" key="8">
    <source>
        <dbReference type="ARBA" id="ARBA00022723"/>
    </source>
</evidence>
<evidence type="ECO:0000313" key="21">
    <source>
        <dbReference type="EMBL" id="ABJ91107.1"/>
    </source>
</evidence>
<feature type="binding site" description="axial binding residue" evidence="17">
    <location>
        <position position="183"/>
    </location>
    <ligand>
        <name>heme b</name>
        <dbReference type="ChEBI" id="CHEBI:60344"/>
        <label>b562</label>
    </ligand>
    <ligandPart>
        <name>Fe</name>
        <dbReference type="ChEBI" id="CHEBI:18248"/>
    </ligandPart>
</feature>
<evidence type="ECO:0000256" key="9">
    <source>
        <dbReference type="ARBA" id="ARBA00022792"/>
    </source>
</evidence>
<feature type="transmembrane region" description="Helical" evidence="18">
    <location>
        <begin position="230"/>
        <end position="251"/>
    </location>
</feature>
<evidence type="ECO:0000256" key="2">
    <source>
        <dbReference type="ARBA" id="ARBA00004448"/>
    </source>
</evidence>
<keyword evidence="13" id="KW-0830">Ubiquinone</keyword>
<organism evidence="21">
    <name type="scientific">Lucinella divaricata</name>
    <dbReference type="NCBI Taxonomy" id="406540"/>
    <lineage>
        <taxon>Eukaryota</taxon>
        <taxon>Metazoa</taxon>
        <taxon>Spiralia</taxon>
        <taxon>Lophotrochozoa</taxon>
        <taxon>Mollusca</taxon>
        <taxon>Bivalvia</taxon>
        <taxon>Autobranchia</taxon>
        <taxon>Heteroconchia</taxon>
        <taxon>Euheterodonta</taxon>
        <taxon>Imparidentia</taxon>
        <taxon>Lucinida</taxon>
        <taxon>Lucinoidea</taxon>
        <taxon>Lucinidae</taxon>
        <taxon>Lucinella</taxon>
    </lineage>
</organism>
<evidence type="ECO:0000256" key="17">
    <source>
        <dbReference type="PIRSR" id="PIRSR038885-2"/>
    </source>
</evidence>
<feature type="transmembrane region" description="Helical" evidence="18">
    <location>
        <begin position="289"/>
        <end position="308"/>
    </location>
</feature>
<evidence type="ECO:0000256" key="13">
    <source>
        <dbReference type="ARBA" id="ARBA00023075"/>
    </source>
</evidence>
<dbReference type="GO" id="GO:0016491">
    <property type="term" value="F:oxidoreductase activity"/>
    <property type="evidence" value="ECO:0007669"/>
    <property type="project" value="UniProtKB-UniRule"/>
</dbReference>
<evidence type="ECO:0000256" key="6">
    <source>
        <dbReference type="ARBA" id="ARBA00022660"/>
    </source>
</evidence>
<dbReference type="GO" id="GO:0005743">
    <property type="term" value="C:mitochondrial inner membrane"/>
    <property type="evidence" value="ECO:0007669"/>
    <property type="project" value="UniProtKB-SubCell"/>
</dbReference>
<comment type="function">
    <text evidence="1 18">Component of the ubiquinol-cytochrome c reductase complex (complex III or cytochrome b-c1 complex) that is part of the mitochondrial respiratory chain. The b-c1 complex mediates electron transfer from ubiquinol to cytochrome c. Contributes to the generation of a proton gradient across the mitochondrial membrane that is then used for ATP synthesis.</text>
</comment>
<dbReference type="CDD" id="cd00290">
    <property type="entry name" value="cytochrome_b_C"/>
    <property type="match status" value="1"/>
</dbReference>
<dbReference type="GO" id="GO:0006122">
    <property type="term" value="P:mitochondrial electron transport, ubiquinol to cytochrome c"/>
    <property type="evidence" value="ECO:0007669"/>
    <property type="project" value="TreeGrafter"/>
</dbReference>
<keyword evidence="14 18" id="KW-0496">Mitochondrion</keyword>
<sequence>MKISSRKVDSFLKPISGVVYDLPVSVNLSVWWNFGSLLGLCLGVQLVSGIFLAMHYSPGLEVAFSSVIHIVRDVNGGWLLRSIHANGASFFFICVYFHVGRGIYYGSYQMSRVWGSGVLMLFVLMGIAFMGYVLPWGQMSYWGATVITNMVTAIPYVGKDILHWLWGGYTVSNPTLVRFYVFHFLLPFILVVLVMVHIIVLHDAGSNNPLGLEGMGDKVPFHIYYSMKDVFGFSVMVGGLLFVCLLVPDIFLESENYNPANPLVTPVHIQPEWYFLFAYAILRSIPNKGGGVLALVLSVAGLLLLPILTSNCSSCLSSSMNPLNQVMFWGFVGVFLILTWIGMCPVEAPFTTIGQVSTFLYFLFLFVYPISVSAMVGLKG</sequence>